<accession>A0A0S4J2R0</accession>
<gene>
    <name evidence="2" type="ORF">BSAL_80020</name>
</gene>
<reference evidence="3" key="1">
    <citation type="submission" date="2015-09" db="EMBL/GenBank/DDBJ databases">
        <authorList>
            <consortium name="Pathogen Informatics"/>
        </authorList>
    </citation>
    <scope>NUCLEOTIDE SEQUENCE [LARGE SCALE GENOMIC DNA]</scope>
    <source>
        <strain evidence="3">Lake Konstanz</strain>
    </source>
</reference>
<feature type="region of interest" description="Disordered" evidence="1">
    <location>
        <begin position="1"/>
        <end position="134"/>
    </location>
</feature>
<proteinExistence type="predicted"/>
<dbReference type="EMBL" id="CYKH01000830">
    <property type="protein sequence ID" value="CUG47807.1"/>
    <property type="molecule type" value="Genomic_DNA"/>
</dbReference>
<feature type="non-terminal residue" evidence="2">
    <location>
        <position position="1"/>
    </location>
</feature>
<feature type="compositionally biased region" description="Polar residues" evidence="1">
    <location>
        <begin position="1"/>
        <end position="12"/>
    </location>
</feature>
<evidence type="ECO:0000313" key="2">
    <source>
        <dbReference type="EMBL" id="CUG47807.1"/>
    </source>
</evidence>
<feature type="compositionally biased region" description="Low complexity" evidence="1">
    <location>
        <begin position="17"/>
        <end position="31"/>
    </location>
</feature>
<name>A0A0S4J2R0_BODSA</name>
<organism evidence="2 3">
    <name type="scientific">Bodo saltans</name>
    <name type="common">Flagellated protozoan</name>
    <dbReference type="NCBI Taxonomy" id="75058"/>
    <lineage>
        <taxon>Eukaryota</taxon>
        <taxon>Discoba</taxon>
        <taxon>Euglenozoa</taxon>
        <taxon>Kinetoplastea</taxon>
        <taxon>Metakinetoplastina</taxon>
        <taxon>Eubodonida</taxon>
        <taxon>Bodonidae</taxon>
        <taxon>Bodo</taxon>
    </lineage>
</organism>
<feature type="compositionally biased region" description="Low complexity" evidence="1">
    <location>
        <begin position="38"/>
        <end position="68"/>
    </location>
</feature>
<dbReference type="AlphaFoldDB" id="A0A0S4J2R0"/>
<dbReference type="Proteomes" id="UP000051952">
    <property type="component" value="Unassembled WGS sequence"/>
</dbReference>
<keyword evidence="3" id="KW-1185">Reference proteome</keyword>
<protein>
    <submittedName>
        <fullName evidence="2">Uncharacterized protein</fullName>
    </submittedName>
</protein>
<evidence type="ECO:0000313" key="3">
    <source>
        <dbReference type="Proteomes" id="UP000051952"/>
    </source>
</evidence>
<sequence>HHKATSSLTNASDMDALTSTTLTSYSSFPPRSGGGGRSSSSPPSHELQQPQQQQQPSPPMSRVTSGSVRRVRASHVPSTLSSTLVASHRTDTSDNEADAPPSAPRVPRTPRAPSGRRVGPPMVGQTVPTLRRRV</sequence>
<feature type="compositionally biased region" description="Polar residues" evidence="1">
    <location>
        <begin position="76"/>
        <end position="85"/>
    </location>
</feature>
<evidence type="ECO:0000256" key="1">
    <source>
        <dbReference type="SAM" id="MobiDB-lite"/>
    </source>
</evidence>
<dbReference type="VEuPathDB" id="TriTrypDB:BSAL_80020"/>